<dbReference type="CDD" id="cd02440">
    <property type="entry name" value="AdoMet_MTases"/>
    <property type="match status" value="1"/>
</dbReference>
<evidence type="ECO:0000256" key="1">
    <source>
        <dbReference type="ARBA" id="ARBA00022603"/>
    </source>
</evidence>
<evidence type="ECO:0000259" key="3">
    <source>
        <dbReference type="Pfam" id="PF13649"/>
    </source>
</evidence>
<feature type="domain" description="Methyltransferase" evidence="3">
    <location>
        <begin position="59"/>
        <end position="157"/>
    </location>
</feature>
<organism evidence="4 5">
    <name type="scientific">Sphingobacterium psychroaquaticum</name>
    <dbReference type="NCBI Taxonomy" id="561061"/>
    <lineage>
        <taxon>Bacteria</taxon>
        <taxon>Pseudomonadati</taxon>
        <taxon>Bacteroidota</taxon>
        <taxon>Sphingobacteriia</taxon>
        <taxon>Sphingobacteriales</taxon>
        <taxon>Sphingobacteriaceae</taxon>
        <taxon>Sphingobacterium</taxon>
    </lineage>
</organism>
<dbReference type="Gene3D" id="3.40.50.150">
    <property type="entry name" value="Vaccinia Virus protein VP39"/>
    <property type="match status" value="1"/>
</dbReference>
<keyword evidence="1 4" id="KW-0489">Methyltransferase</keyword>
<dbReference type="PANTHER" id="PTHR43861:SF1">
    <property type="entry name" value="TRANS-ACONITATE 2-METHYLTRANSFERASE"/>
    <property type="match status" value="1"/>
</dbReference>
<dbReference type="AlphaFoldDB" id="A0A1X7JJU3"/>
<keyword evidence="2 4" id="KW-0808">Transferase</keyword>
<evidence type="ECO:0000313" key="5">
    <source>
        <dbReference type="Proteomes" id="UP000192980"/>
    </source>
</evidence>
<evidence type="ECO:0000256" key="2">
    <source>
        <dbReference type="ARBA" id="ARBA00022679"/>
    </source>
</evidence>
<accession>A0A1X7JJU3</accession>
<proteinExistence type="predicted"/>
<evidence type="ECO:0000313" key="4">
    <source>
        <dbReference type="EMBL" id="SMG28154.1"/>
    </source>
</evidence>
<dbReference type="GO" id="GO:0008168">
    <property type="term" value="F:methyltransferase activity"/>
    <property type="evidence" value="ECO:0007669"/>
    <property type="project" value="UniProtKB-KW"/>
</dbReference>
<sequence length="241" mass="27238">MRKEKTMKSTLLEIEQRFDADVERFSNLETGQQTTLDAAFNMELITTSIARMYPQPIRVLDIGCGAGNYMVKLLQKKKSIDITLVDLSQPMLDRALARVGAVNAGTTDALKGDFRTIDLKEGAYDVIVTTAVLHHLRDDADWADSFGRLYRLLKPGGSLWVFDLIQQHTAALQDYIYKDLYGTYLTGLKDEAYRDAVFAYIEKEDSPRSLVYQLDLLRSVGFSTVDILHKNLCFASYVGMK</sequence>
<dbReference type="EMBL" id="FXAU01000003">
    <property type="protein sequence ID" value="SMG28154.1"/>
    <property type="molecule type" value="Genomic_DNA"/>
</dbReference>
<dbReference type="Pfam" id="PF13649">
    <property type="entry name" value="Methyltransf_25"/>
    <property type="match status" value="1"/>
</dbReference>
<dbReference type="InterPro" id="IPR041698">
    <property type="entry name" value="Methyltransf_25"/>
</dbReference>
<protein>
    <submittedName>
        <fullName evidence="4">tRNA (Cmo5U34)-methyltransferase</fullName>
    </submittedName>
</protein>
<dbReference type="Proteomes" id="UP000192980">
    <property type="component" value="Unassembled WGS sequence"/>
</dbReference>
<dbReference type="InterPro" id="IPR029063">
    <property type="entry name" value="SAM-dependent_MTases_sf"/>
</dbReference>
<keyword evidence="5" id="KW-1185">Reference proteome</keyword>
<dbReference type="GO" id="GO:0032259">
    <property type="term" value="P:methylation"/>
    <property type="evidence" value="ECO:0007669"/>
    <property type="project" value="UniProtKB-KW"/>
</dbReference>
<gene>
    <name evidence="4" type="ORF">SAMN05660862_1789</name>
</gene>
<dbReference type="STRING" id="561061.SAMN05660862_1789"/>
<name>A0A1X7JJU3_9SPHI</name>
<reference evidence="4 5" key="1">
    <citation type="submission" date="2017-04" db="EMBL/GenBank/DDBJ databases">
        <authorList>
            <person name="Afonso C.L."/>
            <person name="Miller P.J."/>
            <person name="Scott M.A."/>
            <person name="Spackman E."/>
            <person name="Goraichik I."/>
            <person name="Dimitrov K.M."/>
            <person name="Suarez D.L."/>
            <person name="Swayne D.E."/>
        </authorList>
    </citation>
    <scope>NUCLEOTIDE SEQUENCE [LARGE SCALE GENOMIC DNA]</scope>
    <source>
        <strain evidence="4 5">DSM 22418</strain>
    </source>
</reference>
<dbReference type="SUPFAM" id="SSF53335">
    <property type="entry name" value="S-adenosyl-L-methionine-dependent methyltransferases"/>
    <property type="match status" value="1"/>
</dbReference>
<dbReference type="PANTHER" id="PTHR43861">
    <property type="entry name" value="TRANS-ACONITATE 2-METHYLTRANSFERASE-RELATED"/>
    <property type="match status" value="1"/>
</dbReference>